<feature type="region of interest" description="Disordered" evidence="1">
    <location>
        <begin position="1"/>
        <end position="21"/>
    </location>
</feature>
<dbReference type="AlphaFoldDB" id="A0A6A4V7E3"/>
<dbReference type="EMBL" id="VIIS01002211">
    <property type="protein sequence ID" value="KAF0287100.1"/>
    <property type="molecule type" value="Genomic_DNA"/>
</dbReference>
<sequence>MTISAEHSRLSDDEADEQELEEVPPKLTLAEKLKKKYEENLPKLDFYATVLFSLVAIGAFFGFLFLVPFVIEPAVTTIQMDFEVEPVTCCVVSFTEMFGASNCSDWTSCREGCTREIYECVKILVAYTDAENFTCSERPPGHQWLHNEAYLYPNVKGCGYPPTLNCTIFHDRFRDPNVTFPCYYSRVDATLVITELDPEEIEHQLMLSIVAPAVAFVVSIAYLVHAYHRMKRKEAAAAERDRQEKAQCLLEREEEQVATRSNATSTYSIKSISSKINATMVRLARERRKESGSVGLLSVDSRCSDDDDDDAPGAESETAC</sequence>
<keyword evidence="2" id="KW-1133">Transmembrane helix</keyword>
<dbReference type="OrthoDB" id="8175770at2759"/>
<evidence type="ECO:0000256" key="1">
    <source>
        <dbReference type="SAM" id="MobiDB-lite"/>
    </source>
</evidence>
<evidence type="ECO:0000313" key="3">
    <source>
        <dbReference type="EMBL" id="KAF0287100.1"/>
    </source>
</evidence>
<organism evidence="3 4">
    <name type="scientific">Amphibalanus amphitrite</name>
    <name type="common">Striped barnacle</name>
    <name type="synonym">Balanus amphitrite</name>
    <dbReference type="NCBI Taxonomy" id="1232801"/>
    <lineage>
        <taxon>Eukaryota</taxon>
        <taxon>Metazoa</taxon>
        <taxon>Ecdysozoa</taxon>
        <taxon>Arthropoda</taxon>
        <taxon>Crustacea</taxon>
        <taxon>Multicrustacea</taxon>
        <taxon>Cirripedia</taxon>
        <taxon>Thoracica</taxon>
        <taxon>Thoracicalcarea</taxon>
        <taxon>Balanomorpha</taxon>
        <taxon>Balanoidea</taxon>
        <taxon>Balanidae</taxon>
        <taxon>Amphibalaninae</taxon>
        <taxon>Amphibalanus</taxon>
    </lineage>
</organism>
<gene>
    <name evidence="3" type="primary">tipE_1</name>
    <name evidence="3" type="ORF">FJT64_014410</name>
</gene>
<dbReference type="PANTHER" id="PTHR12335">
    <property type="entry name" value="TIPE PROTEIN TEMPERATURE-INDUCED PARALYTIC E"/>
    <property type="match status" value="1"/>
</dbReference>
<feature type="compositionally biased region" description="Basic and acidic residues" evidence="1">
    <location>
        <begin position="1"/>
        <end position="12"/>
    </location>
</feature>
<proteinExistence type="predicted"/>
<evidence type="ECO:0000313" key="4">
    <source>
        <dbReference type="Proteomes" id="UP000440578"/>
    </source>
</evidence>
<comment type="caution">
    <text evidence="3">The sequence shown here is derived from an EMBL/GenBank/DDBJ whole genome shotgun (WGS) entry which is preliminary data.</text>
</comment>
<dbReference type="GO" id="GO:0017080">
    <property type="term" value="F:sodium channel regulator activity"/>
    <property type="evidence" value="ECO:0007669"/>
    <property type="project" value="TreeGrafter"/>
</dbReference>
<dbReference type="Pfam" id="PF16972">
    <property type="entry name" value="TipE"/>
    <property type="match status" value="2"/>
</dbReference>
<accession>A0A6A4V7E3</accession>
<feature type="transmembrane region" description="Helical" evidence="2">
    <location>
        <begin position="44"/>
        <end position="71"/>
    </location>
</feature>
<protein>
    <submittedName>
        <fullName evidence="3">Protein tipE</fullName>
    </submittedName>
</protein>
<reference evidence="3 4" key="1">
    <citation type="submission" date="2019-07" db="EMBL/GenBank/DDBJ databases">
        <title>Draft genome assembly of a fouling barnacle, Amphibalanus amphitrite (Darwin, 1854): The first reference genome for Thecostraca.</title>
        <authorList>
            <person name="Kim W."/>
        </authorList>
    </citation>
    <scope>NUCLEOTIDE SEQUENCE [LARGE SCALE GENOMIC DNA]</scope>
    <source>
        <strain evidence="3">SNU_AA5</strain>
        <tissue evidence="3">Soma without cirri and trophi</tissue>
    </source>
</reference>
<dbReference type="InterPro" id="IPR031578">
    <property type="entry name" value="TipE"/>
</dbReference>
<feature type="region of interest" description="Disordered" evidence="1">
    <location>
        <begin position="287"/>
        <end position="320"/>
    </location>
</feature>
<keyword evidence="4" id="KW-1185">Reference proteome</keyword>
<keyword evidence="2" id="KW-0812">Transmembrane</keyword>
<dbReference type="Proteomes" id="UP000440578">
    <property type="component" value="Unassembled WGS sequence"/>
</dbReference>
<dbReference type="GO" id="GO:0005886">
    <property type="term" value="C:plasma membrane"/>
    <property type="evidence" value="ECO:0007669"/>
    <property type="project" value="TreeGrafter"/>
</dbReference>
<keyword evidence="2" id="KW-0472">Membrane</keyword>
<feature type="transmembrane region" description="Helical" evidence="2">
    <location>
        <begin position="205"/>
        <end position="224"/>
    </location>
</feature>
<dbReference type="PANTHER" id="PTHR12335:SF6">
    <property type="entry name" value="PROTEIN TIPE"/>
    <property type="match status" value="1"/>
</dbReference>
<dbReference type="GO" id="GO:0002028">
    <property type="term" value="P:regulation of sodium ion transport"/>
    <property type="evidence" value="ECO:0007669"/>
    <property type="project" value="TreeGrafter"/>
</dbReference>
<evidence type="ECO:0000256" key="2">
    <source>
        <dbReference type="SAM" id="Phobius"/>
    </source>
</evidence>
<name>A0A6A4V7E3_AMPAM</name>